<accession>A0A7G2C3C7</accession>
<organism evidence="1 2">
    <name type="scientific">Angomonas deanei</name>
    <dbReference type="NCBI Taxonomy" id="59799"/>
    <lineage>
        <taxon>Eukaryota</taxon>
        <taxon>Discoba</taxon>
        <taxon>Euglenozoa</taxon>
        <taxon>Kinetoplastea</taxon>
        <taxon>Metakinetoplastina</taxon>
        <taxon>Trypanosomatida</taxon>
        <taxon>Trypanosomatidae</taxon>
        <taxon>Strigomonadinae</taxon>
        <taxon>Angomonas</taxon>
    </lineage>
</organism>
<evidence type="ECO:0000313" key="1">
    <source>
        <dbReference type="EMBL" id="CAD2214298.1"/>
    </source>
</evidence>
<protein>
    <submittedName>
        <fullName evidence="1">Uncharacterized protein</fullName>
    </submittedName>
</protein>
<dbReference type="AlphaFoldDB" id="A0A7G2C3C7"/>
<reference evidence="1 2" key="1">
    <citation type="submission" date="2020-08" db="EMBL/GenBank/DDBJ databases">
        <authorList>
            <person name="Newling K."/>
            <person name="Davey J."/>
            <person name="Forrester S."/>
        </authorList>
    </citation>
    <scope>NUCLEOTIDE SEQUENCE [LARGE SCALE GENOMIC DNA]</scope>
    <source>
        <strain evidence="2">Crithidia deanei Carvalho (ATCC PRA-265)</strain>
    </source>
</reference>
<name>A0A7G2C3C7_9TRYP</name>
<dbReference type="VEuPathDB" id="TriTrypDB:ADEAN_000174300"/>
<evidence type="ECO:0000313" key="2">
    <source>
        <dbReference type="Proteomes" id="UP000515908"/>
    </source>
</evidence>
<proteinExistence type="predicted"/>
<sequence>MEYNDASHASAGSSPVTVGELGVEYELAMQAYVCIDPRLSEQGQLYNLSAVISGRARDSRLVVYEGTLVCDTTTIIEAMCALSPLNSVLLPLLFLTENVDSLPFSVKGFPYNKANCIVQENKEDAVKDLLSIVFSLLEIPFVRKKMKDVGLFPLFALMLQKVGIFLTPDVVELLLELCAAVASDEPLFESVFMAFFLCPEFVHSLTHETRAAAVVGCAI</sequence>
<dbReference type="Proteomes" id="UP000515908">
    <property type="component" value="Chromosome 03"/>
</dbReference>
<dbReference type="EMBL" id="LR877147">
    <property type="protein sequence ID" value="CAD2214298.1"/>
    <property type="molecule type" value="Genomic_DNA"/>
</dbReference>
<keyword evidence="2" id="KW-1185">Reference proteome</keyword>
<gene>
    <name evidence="1" type="ORF">ADEAN_000174300</name>
</gene>